<sequence length="87" mass="10611">MDLFNNFEQFFRQLNEFQSIIFDNWTSTLSSMQNLNLSNPPENLEQSMKLQEDLVKNSLEFQEQVNRFSIDTQRKLWDSYFKMMRKS</sequence>
<organism evidence="1 2">
    <name type="scientific">Anabaena lutea FACHB-196</name>
    <dbReference type="NCBI Taxonomy" id="2692881"/>
    <lineage>
        <taxon>Bacteria</taxon>
        <taxon>Bacillati</taxon>
        <taxon>Cyanobacteriota</taxon>
        <taxon>Cyanophyceae</taxon>
        <taxon>Nostocales</taxon>
        <taxon>Nostocaceae</taxon>
        <taxon>Anabaena</taxon>
    </lineage>
</organism>
<evidence type="ECO:0000313" key="1">
    <source>
        <dbReference type="EMBL" id="MBD2566428.1"/>
    </source>
</evidence>
<proteinExistence type="predicted"/>
<protein>
    <submittedName>
        <fullName evidence="1">Uncharacterized protein</fullName>
    </submittedName>
</protein>
<name>A0ABR8F887_9NOST</name>
<keyword evidence="2" id="KW-1185">Reference proteome</keyword>
<gene>
    <name evidence="1" type="ORF">H6G59_00670</name>
</gene>
<dbReference type="RefSeq" id="WP_190711255.1">
    <property type="nucleotide sequence ID" value="NZ_JACJST010000001.1"/>
</dbReference>
<reference evidence="1 2" key="1">
    <citation type="journal article" date="2020" name="ISME J.">
        <title>Comparative genomics reveals insights into cyanobacterial evolution and habitat adaptation.</title>
        <authorList>
            <person name="Chen M.Y."/>
            <person name="Teng W.K."/>
            <person name="Zhao L."/>
            <person name="Hu C.X."/>
            <person name="Zhou Y.K."/>
            <person name="Han B.P."/>
            <person name="Song L.R."/>
            <person name="Shu W.S."/>
        </authorList>
    </citation>
    <scope>NUCLEOTIDE SEQUENCE [LARGE SCALE GENOMIC DNA]</scope>
    <source>
        <strain evidence="1 2">FACHB-196</strain>
    </source>
</reference>
<comment type="caution">
    <text evidence="1">The sequence shown here is derived from an EMBL/GenBank/DDBJ whole genome shotgun (WGS) entry which is preliminary data.</text>
</comment>
<dbReference type="EMBL" id="JACJST010000001">
    <property type="protein sequence ID" value="MBD2566428.1"/>
    <property type="molecule type" value="Genomic_DNA"/>
</dbReference>
<dbReference type="Proteomes" id="UP000640531">
    <property type="component" value="Unassembled WGS sequence"/>
</dbReference>
<accession>A0ABR8F887</accession>
<evidence type="ECO:0000313" key="2">
    <source>
        <dbReference type="Proteomes" id="UP000640531"/>
    </source>
</evidence>